<evidence type="ECO:0000313" key="11">
    <source>
        <dbReference type="EMBL" id="PIS14388.1"/>
    </source>
</evidence>
<name>A0A2H0WR24_9BACT</name>
<dbReference type="HAMAP" id="MF_00161">
    <property type="entry name" value="LspA"/>
    <property type="match status" value="1"/>
</dbReference>
<dbReference type="PANTHER" id="PTHR33695">
    <property type="entry name" value="LIPOPROTEIN SIGNAL PEPTIDASE"/>
    <property type="match status" value="1"/>
</dbReference>
<feature type="transmembrane region" description="Helical" evidence="9">
    <location>
        <begin position="46"/>
        <end position="69"/>
    </location>
</feature>
<keyword evidence="3 9" id="KW-0645">Protease</keyword>
<dbReference type="InterPro" id="IPR001872">
    <property type="entry name" value="Peptidase_A8"/>
</dbReference>
<evidence type="ECO:0000256" key="7">
    <source>
        <dbReference type="ARBA" id="ARBA00022989"/>
    </source>
</evidence>
<dbReference type="PANTHER" id="PTHR33695:SF1">
    <property type="entry name" value="LIPOPROTEIN SIGNAL PEPTIDASE"/>
    <property type="match status" value="1"/>
</dbReference>
<evidence type="ECO:0000313" key="12">
    <source>
        <dbReference type="Proteomes" id="UP000230775"/>
    </source>
</evidence>
<proteinExistence type="inferred from homology"/>
<dbReference type="GO" id="GO:0004190">
    <property type="term" value="F:aspartic-type endopeptidase activity"/>
    <property type="evidence" value="ECO:0007669"/>
    <property type="project" value="UniProtKB-UniRule"/>
</dbReference>
<comment type="similarity">
    <text evidence="1 9 10">Belongs to the peptidase A8 family.</text>
</comment>
<evidence type="ECO:0000256" key="2">
    <source>
        <dbReference type="ARBA" id="ARBA00022475"/>
    </source>
</evidence>
<comment type="pathway">
    <text evidence="9">Protein modification; lipoprotein biosynthesis (signal peptide cleavage).</text>
</comment>
<dbReference type="Proteomes" id="UP000230775">
    <property type="component" value="Unassembled WGS sequence"/>
</dbReference>
<evidence type="ECO:0000256" key="6">
    <source>
        <dbReference type="ARBA" id="ARBA00022801"/>
    </source>
</evidence>
<organism evidence="11 12">
    <name type="scientific">Candidatus Shapirobacteria bacterium CG09_land_8_20_14_0_10_39_12</name>
    <dbReference type="NCBI Taxonomy" id="1974885"/>
    <lineage>
        <taxon>Bacteria</taxon>
        <taxon>Candidatus Shapironibacteriota</taxon>
    </lineage>
</organism>
<feature type="active site" evidence="9">
    <location>
        <position position="114"/>
    </location>
</feature>
<keyword evidence="7 9" id="KW-1133">Transmembrane helix</keyword>
<sequence length="135" mass="15118">MNGFSRSNGLYQVREKERKIIWLIILDQATKLLALQKGIAVINKKAALGLILPFNLNLFFLGLVIYFYFFKKQGGLGLWLILVGGVSNLIDRLIRGGVVDFISLPLMPLFNLADVFICLGAGLFFIDSLRKIKVS</sequence>
<gene>
    <name evidence="9" type="primary">lspA</name>
    <name evidence="11" type="ORF">COT64_02940</name>
</gene>
<keyword evidence="2 9" id="KW-1003">Cell membrane</keyword>
<dbReference type="AlphaFoldDB" id="A0A2H0WR24"/>
<protein>
    <recommendedName>
        <fullName evidence="9">Lipoprotein signal peptidase</fullName>
        <ecNumber evidence="9">3.4.23.36</ecNumber>
    </recommendedName>
    <alternativeName>
        <fullName evidence="9">Prolipoprotein signal peptidase</fullName>
    </alternativeName>
    <alternativeName>
        <fullName evidence="9">Signal peptidase II</fullName>
        <shortName evidence="9">SPase II</shortName>
    </alternativeName>
</protein>
<dbReference type="UniPathway" id="UPA00665"/>
<keyword evidence="6 9" id="KW-0378">Hydrolase</keyword>
<evidence type="ECO:0000256" key="5">
    <source>
        <dbReference type="ARBA" id="ARBA00022750"/>
    </source>
</evidence>
<keyword evidence="4 9" id="KW-0812">Transmembrane</keyword>
<feature type="transmembrane region" description="Helical" evidence="9">
    <location>
        <begin position="20"/>
        <end position="40"/>
    </location>
</feature>
<dbReference type="GO" id="GO:0006508">
    <property type="term" value="P:proteolysis"/>
    <property type="evidence" value="ECO:0007669"/>
    <property type="project" value="UniProtKB-KW"/>
</dbReference>
<dbReference type="GO" id="GO:0005886">
    <property type="term" value="C:plasma membrane"/>
    <property type="evidence" value="ECO:0007669"/>
    <property type="project" value="UniProtKB-SubCell"/>
</dbReference>
<dbReference type="EC" id="3.4.23.36" evidence="9"/>
<comment type="caution">
    <text evidence="11">The sequence shown here is derived from an EMBL/GenBank/DDBJ whole genome shotgun (WGS) entry which is preliminary data.</text>
</comment>
<comment type="catalytic activity">
    <reaction evidence="9">
        <text>Release of signal peptides from bacterial membrane prolipoproteins. Hydrolyzes -Xaa-Yaa-Zaa-|-(S,diacylglyceryl)Cys-, in which Xaa is hydrophobic (preferably Leu), and Yaa (Ala or Ser) and Zaa (Gly or Ala) have small, neutral side chains.</text>
        <dbReference type="EC" id="3.4.23.36"/>
    </reaction>
</comment>
<evidence type="ECO:0000256" key="4">
    <source>
        <dbReference type="ARBA" id="ARBA00022692"/>
    </source>
</evidence>
<dbReference type="Pfam" id="PF01252">
    <property type="entry name" value="Peptidase_A8"/>
    <property type="match status" value="1"/>
</dbReference>
<evidence type="ECO:0000256" key="9">
    <source>
        <dbReference type="HAMAP-Rule" id="MF_00161"/>
    </source>
</evidence>
<comment type="subcellular location">
    <subcellularLocation>
        <location evidence="9">Cell membrane</location>
        <topology evidence="9">Multi-pass membrane protein</topology>
    </subcellularLocation>
</comment>
<comment type="function">
    <text evidence="9">This protein specifically catalyzes the removal of signal peptides from prolipoproteins.</text>
</comment>
<dbReference type="PRINTS" id="PR00781">
    <property type="entry name" value="LIPOSIGPTASE"/>
</dbReference>
<feature type="transmembrane region" description="Helical" evidence="9">
    <location>
        <begin position="106"/>
        <end position="126"/>
    </location>
</feature>
<evidence type="ECO:0000256" key="1">
    <source>
        <dbReference type="ARBA" id="ARBA00006139"/>
    </source>
</evidence>
<evidence type="ECO:0000256" key="8">
    <source>
        <dbReference type="ARBA" id="ARBA00023136"/>
    </source>
</evidence>
<keyword evidence="8 9" id="KW-0472">Membrane</keyword>
<keyword evidence="5 9" id="KW-0064">Aspartyl protease</keyword>
<evidence type="ECO:0000256" key="10">
    <source>
        <dbReference type="RuleBase" id="RU004181"/>
    </source>
</evidence>
<dbReference type="EMBL" id="PEZI01000061">
    <property type="protein sequence ID" value="PIS14388.1"/>
    <property type="molecule type" value="Genomic_DNA"/>
</dbReference>
<evidence type="ECO:0000256" key="3">
    <source>
        <dbReference type="ARBA" id="ARBA00022670"/>
    </source>
</evidence>
<accession>A0A2H0WR24</accession>
<reference evidence="12" key="1">
    <citation type="submission" date="2017-09" db="EMBL/GenBank/DDBJ databases">
        <title>Depth-based differentiation of microbial function through sediment-hosted aquifers and enrichment of novel symbionts in the deep terrestrial subsurface.</title>
        <authorList>
            <person name="Probst A.J."/>
            <person name="Ladd B."/>
            <person name="Jarett J.K."/>
            <person name="Geller-Mcgrath D.E."/>
            <person name="Sieber C.M.K."/>
            <person name="Emerson J.B."/>
            <person name="Anantharaman K."/>
            <person name="Thomas B.C."/>
            <person name="Malmstrom R."/>
            <person name="Stieglmeier M."/>
            <person name="Klingl A."/>
            <person name="Woyke T."/>
            <person name="Ryan C.M."/>
            <person name="Banfield J.F."/>
        </authorList>
    </citation>
    <scope>NUCLEOTIDE SEQUENCE [LARGE SCALE GENOMIC DNA]</scope>
</reference>
<feature type="transmembrane region" description="Helical" evidence="9">
    <location>
        <begin position="76"/>
        <end position="94"/>
    </location>
</feature>
<feature type="active site" evidence="9">
    <location>
        <position position="100"/>
    </location>
</feature>